<feature type="compositionally biased region" description="Pro residues" evidence="1">
    <location>
        <begin position="263"/>
        <end position="280"/>
    </location>
</feature>
<dbReference type="PANTHER" id="PTHR48226:SF1">
    <property type="entry name" value="WAS_WASL-INTERACTING PROTEIN FAMILY MEMBER 1"/>
    <property type="match status" value="1"/>
</dbReference>
<feature type="compositionally biased region" description="Pro residues" evidence="1">
    <location>
        <begin position="373"/>
        <end position="389"/>
    </location>
</feature>
<dbReference type="Pfam" id="PF02205">
    <property type="entry name" value="WH2"/>
    <property type="match status" value="1"/>
</dbReference>
<feature type="compositionally biased region" description="Pro residues" evidence="1">
    <location>
        <begin position="304"/>
        <end position="336"/>
    </location>
</feature>
<feature type="compositionally biased region" description="Pro residues" evidence="1">
    <location>
        <begin position="1"/>
        <end position="14"/>
    </location>
</feature>
<protein>
    <submittedName>
        <fullName evidence="3">WAS/WASL-interacting protein family member 1</fullName>
    </submittedName>
</protein>
<dbReference type="PANTHER" id="PTHR48226">
    <property type="entry name" value="OS06G0326200 PROTEIN"/>
    <property type="match status" value="1"/>
</dbReference>
<dbReference type="AlphaFoldDB" id="V9KN94"/>
<evidence type="ECO:0000256" key="1">
    <source>
        <dbReference type="SAM" id="MobiDB-lite"/>
    </source>
</evidence>
<dbReference type="InterPro" id="IPR053099">
    <property type="entry name" value="WAS/WASL-interacting_domain"/>
</dbReference>
<feature type="domain" description="WH2" evidence="2">
    <location>
        <begin position="32"/>
        <end position="49"/>
    </location>
</feature>
<evidence type="ECO:0000259" key="2">
    <source>
        <dbReference type="PROSITE" id="PS51082"/>
    </source>
</evidence>
<dbReference type="GO" id="GO:0030048">
    <property type="term" value="P:actin filament-based movement"/>
    <property type="evidence" value="ECO:0007669"/>
    <property type="project" value="TreeGrafter"/>
</dbReference>
<feature type="compositionally biased region" description="Polar residues" evidence="1">
    <location>
        <begin position="224"/>
        <end position="238"/>
    </location>
</feature>
<dbReference type="PROSITE" id="PS51082">
    <property type="entry name" value="WH2"/>
    <property type="match status" value="1"/>
</dbReference>
<feature type="compositionally biased region" description="Basic and acidic residues" evidence="1">
    <location>
        <begin position="489"/>
        <end position="502"/>
    </location>
</feature>
<feature type="compositionally biased region" description="Pro residues" evidence="1">
    <location>
        <begin position="186"/>
        <end position="195"/>
    </location>
</feature>
<organism evidence="3">
    <name type="scientific">Callorhinchus milii</name>
    <name type="common">Ghost shark</name>
    <dbReference type="NCBI Taxonomy" id="7868"/>
    <lineage>
        <taxon>Eukaryota</taxon>
        <taxon>Metazoa</taxon>
        <taxon>Chordata</taxon>
        <taxon>Craniata</taxon>
        <taxon>Vertebrata</taxon>
        <taxon>Chondrichthyes</taxon>
        <taxon>Holocephali</taxon>
        <taxon>Chimaeriformes</taxon>
        <taxon>Callorhinchidae</taxon>
        <taxon>Callorhinchus</taxon>
    </lineage>
</organism>
<sequence>MPPPPPPAPPPPPTFSVANTEKPKLNKSEEVGRGALLADIGKGKLLKKTVTHDRSSPILDGPKGGGGGGGRGGGGGGRGGGGGGGGGGPSSLGGLFAGGMPKLKSAGSRESSDSRGGRAPILPPGTGFPTPRPFAGSNAPPPRVPGSFPRSNDNEPPKHRFPPSGQPKFSRSDLGSKPNLGSKPDLGPPPVPNTPRPSNFQSRGPPPVPGSNRPISTGAPPSFLNRQQGSSRHSFQSTPPLPTGNRPTLPPTPSRIADDRPSPSNPPFPSTNRPPLPPAPNRMTDDRPLPPPIVNRPSLSREGPPLPPPQNHKPPVPQTPRPGPSFQGPPLPPPNRPGLAPTADHDTPRLPQRNLSLHVPSPSSSPGPVRAGPLPPPPFNERPPPPMRDPPSISAGFKPPPPPSSRSSQKAPSVPQPPNRGGFRPPLPPDRGGSGPPPPPPPMRNGFQESSQSMCEDEWECRFSFHSISEFPPPEPYLNTQKTYPSKQGKVESRDSGKRERGAPPLPPIPR</sequence>
<feature type="compositionally biased region" description="Basic and acidic residues" evidence="1">
    <location>
        <begin position="21"/>
        <end position="32"/>
    </location>
</feature>
<evidence type="ECO:0000313" key="3">
    <source>
        <dbReference type="EMBL" id="AFO99654.1"/>
    </source>
</evidence>
<dbReference type="GO" id="GO:0003779">
    <property type="term" value="F:actin binding"/>
    <property type="evidence" value="ECO:0007669"/>
    <property type="project" value="InterPro"/>
</dbReference>
<feature type="compositionally biased region" description="Gly residues" evidence="1">
    <location>
        <begin position="62"/>
        <end position="97"/>
    </location>
</feature>
<dbReference type="EMBL" id="JW867137">
    <property type="protein sequence ID" value="AFO99654.1"/>
    <property type="molecule type" value="mRNA"/>
</dbReference>
<reference evidence="3" key="1">
    <citation type="journal article" date="2014" name="Nature">
        <title>Elephant shark genome provides unique insights into gnathostome evolution.</title>
        <authorList>
            <consortium name="International Elephant Shark Genome Sequencing Consortium"/>
            <person name="Venkatesh B."/>
            <person name="Lee A.P."/>
            <person name="Ravi V."/>
            <person name="Maurya A.K."/>
            <person name="Lian M.M."/>
            <person name="Swann J.B."/>
            <person name="Ohta Y."/>
            <person name="Flajnik M.F."/>
            <person name="Sutoh Y."/>
            <person name="Kasahara M."/>
            <person name="Hoon S."/>
            <person name="Gangu V."/>
            <person name="Roy S.W."/>
            <person name="Irimia M."/>
            <person name="Korzh V."/>
            <person name="Kondrychyn I."/>
            <person name="Lim Z.W."/>
            <person name="Tay B.H."/>
            <person name="Tohari S."/>
            <person name="Kong K.W."/>
            <person name="Ho S."/>
            <person name="Lorente-Galdos B."/>
            <person name="Quilez J."/>
            <person name="Marques-Bonet T."/>
            <person name="Raney B.J."/>
            <person name="Ingham P.W."/>
            <person name="Tay A."/>
            <person name="Hillier L.W."/>
            <person name="Minx P."/>
            <person name="Boehm T."/>
            <person name="Wilson R.K."/>
            <person name="Brenner S."/>
            <person name="Warren W.C."/>
        </authorList>
    </citation>
    <scope>NUCLEOTIDE SEQUENCE</scope>
    <source>
        <tissue evidence="3">Brain</tissue>
    </source>
</reference>
<proteinExistence type="evidence at transcript level"/>
<feature type="compositionally biased region" description="Low complexity" evidence="1">
    <location>
        <begin position="360"/>
        <end position="372"/>
    </location>
</feature>
<dbReference type="GO" id="GO:0005884">
    <property type="term" value="C:actin filament"/>
    <property type="evidence" value="ECO:0007669"/>
    <property type="project" value="TreeGrafter"/>
</dbReference>
<dbReference type="InterPro" id="IPR003124">
    <property type="entry name" value="WH2_dom"/>
</dbReference>
<accession>V9KN94</accession>
<feature type="compositionally biased region" description="Pro residues" evidence="1">
    <location>
        <begin position="425"/>
        <end position="443"/>
    </location>
</feature>
<feature type="region of interest" description="Disordered" evidence="1">
    <location>
        <begin position="1"/>
        <end position="511"/>
    </location>
</feature>
<dbReference type="CDD" id="cd22076">
    <property type="entry name" value="WH2_WAS_WASL-1"/>
    <property type="match status" value="1"/>
</dbReference>
<name>V9KN94_CALMI</name>